<evidence type="ECO:0000259" key="3">
    <source>
        <dbReference type="Pfam" id="PF18454"/>
    </source>
</evidence>
<feature type="coiled-coil region" evidence="1">
    <location>
        <begin position="347"/>
        <end position="374"/>
    </location>
</feature>
<evidence type="ECO:0000256" key="2">
    <source>
        <dbReference type="SAM" id="MobiDB-lite"/>
    </source>
</evidence>
<name>A0AB74TWU7_9LACT</name>
<accession>A0AB74TWU7</accession>
<dbReference type="InterPro" id="IPR041352">
    <property type="entry name" value="Mtd_N"/>
</dbReference>
<dbReference type="Pfam" id="PF18454">
    <property type="entry name" value="Mtd_N"/>
    <property type="match status" value="1"/>
</dbReference>
<evidence type="ECO:0000256" key="1">
    <source>
        <dbReference type="SAM" id="Coils"/>
    </source>
</evidence>
<feature type="region of interest" description="Disordered" evidence="2">
    <location>
        <begin position="34"/>
        <end position="93"/>
    </location>
</feature>
<dbReference type="EMBL" id="CP142434">
    <property type="protein sequence ID" value="XBC48169.1"/>
    <property type="molecule type" value="Genomic_DNA"/>
</dbReference>
<keyword evidence="1" id="KW-0175">Coiled coil</keyword>
<evidence type="ECO:0000313" key="4">
    <source>
        <dbReference type="EMBL" id="XBC48169.1"/>
    </source>
</evidence>
<gene>
    <name evidence="4" type="ORF">VUQ09_01910</name>
</gene>
<feature type="domain" description="Major tropism determinant N-terminal" evidence="3">
    <location>
        <begin position="9"/>
        <end position="47"/>
    </location>
</feature>
<dbReference type="SUPFAM" id="SSF69349">
    <property type="entry name" value="Phage fibre proteins"/>
    <property type="match status" value="1"/>
</dbReference>
<protein>
    <recommendedName>
        <fullName evidence="3">Major tropism determinant N-terminal domain-containing protein</fullName>
    </recommendedName>
</protein>
<dbReference type="AlphaFoldDB" id="A0AB74TWU7"/>
<reference evidence="4" key="1">
    <citation type="submission" date="2023-12" db="EMBL/GenBank/DDBJ databases">
        <title>Dolosigranulum savutii sp. nov. isolated from human upper respiratory samples collected in Botswana.</title>
        <authorList>
            <person name="Kelly M.S."/>
        </authorList>
    </citation>
    <scope>NUCLEOTIDE SEQUENCE</scope>
    <source>
        <strain evidence="4">MSK312</strain>
    </source>
</reference>
<organism evidence="4">
    <name type="scientific">Dolosigranulum savutiense</name>
    <dbReference type="NCBI Taxonomy" id="3110288"/>
    <lineage>
        <taxon>Bacteria</taxon>
        <taxon>Bacillati</taxon>
        <taxon>Bacillota</taxon>
        <taxon>Bacilli</taxon>
        <taxon>Lactobacillales</taxon>
        <taxon>Carnobacteriaceae</taxon>
        <taxon>Dolosigranulum</taxon>
    </lineage>
</organism>
<sequence>MADKIPIRVQHRRKSASAWRSSSEILLAGELGVESDTGKVKIGDGTSRFSSLQYLTGPKGDQGDIGPRGVPGPQGPRGNGGPPGPRGATGDSLTVRSSRFLSSGNTQITFSDGNNVEVQKGQDGTVSLEGLSNEQIRRALGSVLNDYPLKNEANTFSNNITIEHSLNDRSTSLFLKRGNHHYEFFTDANGDFGVYDKRNESTLLRLNNSASQFYKDLNMNNKRVHNVANATAGKDAVNRDYADERYARAEHTHTSSNISDAVTRVGTSASANKVLKLDSNGFIDVIHPNDSSPEKSIVTKKYLDQKLDNIEIPNAGITQSQADSRYSRNNHTHAITDITGLTAKLNERATTQLVQQLQTKIEELERKVAVLEGHDGKFKDARTQRWYEIGVYPNGQMPSNTANLLAIEQEV</sequence>
<dbReference type="RefSeq" id="WP_347298182.1">
    <property type="nucleotide sequence ID" value="NZ_CP142434.1"/>
</dbReference>
<proteinExistence type="predicted"/>
<feature type="region of interest" description="Disordered" evidence="2">
    <location>
        <begin position="1"/>
        <end position="21"/>
    </location>
</feature>